<dbReference type="CDD" id="cd01292">
    <property type="entry name" value="metallo-dependent_hydrolases"/>
    <property type="match status" value="1"/>
</dbReference>
<proteinExistence type="predicted"/>
<reference evidence="3" key="2">
    <citation type="journal article" date="2023" name="Biology">
        <title>Prokaryotic Life Associated with Coal-Fire Gas Vents Revealed by Metagenomics.</title>
        <authorList>
            <person name="Kadnikov V.V."/>
            <person name="Mardanov A.V."/>
            <person name="Beletsky A.V."/>
            <person name="Karnachuk O.V."/>
            <person name="Ravin N.V."/>
        </authorList>
    </citation>
    <scope>NUCLEOTIDE SEQUENCE</scope>
    <source>
        <strain evidence="3">Bu02</strain>
    </source>
</reference>
<sequence>MKINVPVLSTTHGSRIAGCQEIIFPKPQRDAGGFAMEIIDAHVHSLPRGTMDGGETDVRLETVLSGLRARNITRAIFVPINDAWWQPVDEMNDYMVEVVRKHPSIVGFIDIDISKAHLYGGIERLEKDIEMRYSSGLRGIKVHLQNLGVNADDWRLLPVYRLAGELNIPVMLHCYPGSGPGLLENSSPLYIEKMIRAFRNTHFIISHLGGIPYVDLLPHLYHDNVRFETSGVLPTLKRYLGTERLSHLLNDIGYERIFFGSDFPSCDLDTQISILKEIVPREQWNKVFSGNILEFGREFGWWVETADCENTGTIL</sequence>
<dbReference type="InterPro" id="IPR032466">
    <property type="entry name" value="Metal_Hydrolase"/>
</dbReference>
<gene>
    <name evidence="3" type="ORF">IMF26_01055</name>
</gene>
<dbReference type="PANTHER" id="PTHR21240">
    <property type="entry name" value="2-AMINO-3-CARBOXYLMUCONATE-6-SEMIALDEHYDE DECARBOXYLASE"/>
    <property type="match status" value="1"/>
</dbReference>
<dbReference type="GO" id="GO:0016831">
    <property type="term" value="F:carboxy-lyase activity"/>
    <property type="evidence" value="ECO:0007669"/>
    <property type="project" value="InterPro"/>
</dbReference>
<dbReference type="AlphaFoldDB" id="A0AAT9LCA2"/>
<dbReference type="Gene3D" id="3.20.20.140">
    <property type="entry name" value="Metal-dependent hydrolases"/>
    <property type="match status" value="1"/>
</dbReference>
<dbReference type="GO" id="GO:0005737">
    <property type="term" value="C:cytoplasm"/>
    <property type="evidence" value="ECO:0007669"/>
    <property type="project" value="TreeGrafter"/>
</dbReference>
<dbReference type="GO" id="GO:0019748">
    <property type="term" value="P:secondary metabolic process"/>
    <property type="evidence" value="ECO:0007669"/>
    <property type="project" value="TreeGrafter"/>
</dbReference>
<dbReference type="PANTHER" id="PTHR21240:SF28">
    <property type="entry name" value="ISO-OROTATE DECARBOXYLASE (EUROFUNG)"/>
    <property type="match status" value="1"/>
</dbReference>
<evidence type="ECO:0000259" key="2">
    <source>
        <dbReference type="Pfam" id="PF04909"/>
    </source>
</evidence>
<dbReference type="KEGG" id="fcz:IMF26_01055"/>
<dbReference type="SUPFAM" id="SSF51556">
    <property type="entry name" value="Metallo-dependent hydrolases"/>
    <property type="match status" value="1"/>
</dbReference>
<dbReference type="Pfam" id="PF04909">
    <property type="entry name" value="Amidohydro_2"/>
    <property type="match status" value="1"/>
</dbReference>
<organism evidence="3">
    <name type="scientific">Candidatus Fermentithermobacillus carboniphilus</name>
    <dbReference type="NCBI Taxonomy" id="3085328"/>
    <lineage>
        <taxon>Bacteria</taxon>
        <taxon>Bacillati</taxon>
        <taxon>Bacillota</taxon>
        <taxon>Candidatus Fermentithermobacillia</taxon>
        <taxon>Candidatus Fermentithermobacillales</taxon>
        <taxon>Candidatus Fermentithermobacillaceae</taxon>
        <taxon>Candidatus Fermentithermobacillus</taxon>
    </lineage>
</organism>
<protein>
    <submittedName>
        <fullName evidence="3">Amidohydrolase</fullName>
    </submittedName>
</protein>
<reference evidence="3" key="1">
    <citation type="submission" date="2020-10" db="EMBL/GenBank/DDBJ databases">
        <authorList>
            <person name="Kadnikov V."/>
            <person name="Beletsky A.V."/>
            <person name="Mardanov A.V."/>
            <person name="Karnachuk O.V."/>
            <person name="Ravin N.V."/>
        </authorList>
    </citation>
    <scope>NUCLEOTIDE SEQUENCE</scope>
    <source>
        <strain evidence="3">Bu02</strain>
    </source>
</reference>
<accession>A0AAT9LCA2</accession>
<feature type="domain" description="Amidohydrolase-related" evidence="2">
    <location>
        <begin position="39"/>
        <end position="292"/>
    </location>
</feature>
<dbReference type="InterPro" id="IPR006680">
    <property type="entry name" value="Amidohydro-rel"/>
</dbReference>
<evidence type="ECO:0000313" key="3">
    <source>
        <dbReference type="EMBL" id="QUL98709.1"/>
    </source>
</evidence>
<evidence type="ECO:0000256" key="1">
    <source>
        <dbReference type="ARBA" id="ARBA00023239"/>
    </source>
</evidence>
<keyword evidence="1" id="KW-0456">Lyase</keyword>
<name>A0AAT9LCA2_9FIRM</name>
<dbReference type="GO" id="GO:0016787">
    <property type="term" value="F:hydrolase activity"/>
    <property type="evidence" value="ECO:0007669"/>
    <property type="project" value="InterPro"/>
</dbReference>
<dbReference type="EMBL" id="CP062796">
    <property type="protein sequence ID" value="QUL98709.1"/>
    <property type="molecule type" value="Genomic_DNA"/>
</dbReference>
<dbReference type="InterPro" id="IPR032465">
    <property type="entry name" value="ACMSD"/>
</dbReference>